<evidence type="ECO:0000256" key="7">
    <source>
        <dbReference type="ARBA" id="ARBA00022989"/>
    </source>
</evidence>
<dbReference type="GO" id="GO:0008360">
    <property type="term" value="P:regulation of cell shape"/>
    <property type="evidence" value="ECO:0007669"/>
    <property type="project" value="UniProtKB-KW"/>
</dbReference>
<dbReference type="InterPro" id="IPR001460">
    <property type="entry name" value="PCN-bd_Tpept"/>
</dbReference>
<feature type="transmembrane region" description="Helical" evidence="10">
    <location>
        <begin position="15"/>
        <end position="37"/>
    </location>
</feature>
<proteinExistence type="inferred from homology"/>
<dbReference type="Gene3D" id="1.10.10.1230">
    <property type="entry name" value="Penicillin-binding protein, N-terminal non-catalytic domain, head sub-domain"/>
    <property type="match status" value="1"/>
</dbReference>
<evidence type="ECO:0000259" key="11">
    <source>
        <dbReference type="Pfam" id="PF00905"/>
    </source>
</evidence>
<keyword evidence="7 10" id="KW-1133">Transmembrane helix</keyword>
<dbReference type="Pfam" id="PF00905">
    <property type="entry name" value="Transpeptidase"/>
    <property type="match status" value="1"/>
</dbReference>
<keyword evidence="6" id="KW-0573">Peptidoglycan synthesis</keyword>
<evidence type="ECO:0000313" key="13">
    <source>
        <dbReference type="EMBL" id="EOW84372.1"/>
    </source>
</evidence>
<sequence length="688" mass="74894">MKNVKKSHIPFRLNFLYLLIFVLFVALISRLGVLQLANTDKYTSKINALSVIEVSESTPRGNIYDANQKPLAINHTSPAITFTRGVNTSAATLLALANKLNQYIDMPIDEQLTDRDLRDFWLADKNNLKSMQKQLTKKERELSNSEQYKRMVALVPADQLNFDDNQKKIITIFKRLNSAQSLSTVYVKNEGVTDQELAVVAEHASELPGISTGNDWDREVVAQGSLKSLIGKVSTEKQGLPAEEVDSYLAKGYARNDRVGTSFIEKSYEDYLQGKKAKYEITVDGKGNVTSKQEKAVGAKGQNIVLSINADFQAKVDEILQRNYQALVDSGMAAYSPGIYAVAMDPNTGGILAMSGYYHEILSNEIEENAIGTYINAFVPGSVVKAGTLTAGWQAGVINGNQTLLDEPIYIQGTAAKTSIFNRTGGANMYLTAEKALEVSSNSYMMKVALKLMGLEYQRNISLPLIKNQASAYEALRKAFAAYGMGVKTGLDLPNEGTGVQPAVDQLSEKDNDGGKILDLSFGQFDTYTTMQLAQYVATIANGGNRVAPHVVSAIYDNSEDGQLGKKVKEISTNVLNKVDISAENLAIIQKGFYDAVHGSSAYTTATALRYAKMNLSAKTGTAETTVTDNGKVIDVVNLNVVVYGPSDDAKVCLAVMIPQLKDSAGHPNLTIAKEIMDAYADIYQVGQ</sequence>
<evidence type="ECO:0000256" key="2">
    <source>
        <dbReference type="ARBA" id="ARBA00007171"/>
    </source>
</evidence>
<evidence type="ECO:0000313" key="14">
    <source>
        <dbReference type="Proteomes" id="UP000014113"/>
    </source>
</evidence>
<dbReference type="GO" id="GO:0008658">
    <property type="term" value="F:penicillin binding"/>
    <property type="evidence" value="ECO:0007669"/>
    <property type="project" value="InterPro"/>
</dbReference>
<evidence type="ECO:0000256" key="3">
    <source>
        <dbReference type="ARBA" id="ARBA00022475"/>
    </source>
</evidence>
<keyword evidence="14" id="KW-1185">Reference proteome</keyword>
<name>S1N5Y8_9ENTE</name>
<dbReference type="RefSeq" id="WP_016182434.1">
    <property type="nucleotide sequence ID" value="NZ_JXKI01000002.1"/>
</dbReference>
<dbReference type="PANTHER" id="PTHR30627:SF2">
    <property type="entry name" value="PEPTIDOGLYCAN D,D-TRANSPEPTIDASE MRDA"/>
    <property type="match status" value="1"/>
</dbReference>
<dbReference type="GO" id="GO:0005886">
    <property type="term" value="C:plasma membrane"/>
    <property type="evidence" value="ECO:0007669"/>
    <property type="project" value="UniProtKB-SubCell"/>
</dbReference>
<dbReference type="SUPFAM" id="SSF56601">
    <property type="entry name" value="beta-lactamase/transpeptidase-like"/>
    <property type="match status" value="1"/>
</dbReference>
<dbReference type="InterPro" id="IPR005311">
    <property type="entry name" value="PBP_dimer"/>
</dbReference>
<evidence type="ECO:0008006" key="15">
    <source>
        <dbReference type="Google" id="ProtNLM"/>
    </source>
</evidence>
<dbReference type="OrthoDB" id="9770103at2"/>
<dbReference type="AlphaFoldDB" id="S1N5Y8"/>
<dbReference type="GO" id="GO:0071555">
    <property type="term" value="P:cell wall organization"/>
    <property type="evidence" value="ECO:0007669"/>
    <property type="project" value="UniProtKB-KW"/>
</dbReference>
<dbReference type="EMBL" id="ASWJ01000004">
    <property type="protein sequence ID" value="EOW84372.1"/>
    <property type="molecule type" value="Genomic_DNA"/>
</dbReference>
<keyword evidence="5" id="KW-0133">Cell shape</keyword>
<keyword evidence="4 10" id="KW-0812">Transmembrane</keyword>
<accession>S1N5Y8</accession>
<dbReference type="PATRIC" id="fig|1121865.3.peg.261"/>
<dbReference type="Gene3D" id="3.40.710.10">
    <property type="entry name" value="DD-peptidase/beta-lactamase superfamily"/>
    <property type="match status" value="1"/>
</dbReference>
<protein>
    <recommendedName>
        <fullName evidence="15">Penicillin-binding protein transpeptidase</fullName>
    </recommendedName>
</protein>
<dbReference type="PANTHER" id="PTHR30627">
    <property type="entry name" value="PEPTIDOGLYCAN D,D-TRANSPEPTIDASE"/>
    <property type="match status" value="1"/>
</dbReference>
<dbReference type="SUPFAM" id="SSF56519">
    <property type="entry name" value="Penicillin binding protein dimerisation domain"/>
    <property type="match status" value="1"/>
</dbReference>
<feature type="domain" description="Penicillin-binding protein dimerisation" evidence="12">
    <location>
        <begin position="58"/>
        <end position="292"/>
    </location>
</feature>
<evidence type="ECO:0000256" key="8">
    <source>
        <dbReference type="ARBA" id="ARBA00023136"/>
    </source>
</evidence>
<evidence type="ECO:0000256" key="9">
    <source>
        <dbReference type="ARBA" id="ARBA00023316"/>
    </source>
</evidence>
<evidence type="ECO:0000256" key="1">
    <source>
        <dbReference type="ARBA" id="ARBA00004162"/>
    </source>
</evidence>
<dbReference type="STRING" id="1121865.OMW_00269"/>
<dbReference type="InterPro" id="IPR012338">
    <property type="entry name" value="Beta-lactam/transpept-like"/>
</dbReference>
<dbReference type="Pfam" id="PF03717">
    <property type="entry name" value="PBP_dimer"/>
    <property type="match status" value="1"/>
</dbReference>
<dbReference type="Gene3D" id="3.90.1310.10">
    <property type="entry name" value="Penicillin-binding protein 2a (Domain 2)"/>
    <property type="match status" value="1"/>
</dbReference>
<dbReference type="GO" id="GO:0009252">
    <property type="term" value="P:peptidoglycan biosynthetic process"/>
    <property type="evidence" value="ECO:0007669"/>
    <property type="project" value="UniProtKB-KW"/>
</dbReference>
<evidence type="ECO:0000256" key="6">
    <source>
        <dbReference type="ARBA" id="ARBA00022984"/>
    </source>
</evidence>
<keyword evidence="8 10" id="KW-0472">Membrane</keyword>
<dbReference type="InterPro" id="IPR036138">
    <property type="entry name" value="PBP_dimer_sf"/>
</dbReference>
<keyword evidence="9" id="KW-0961">Cell wall biogenesis/degradation</keyword>
<dbReference type="GO" id="GO:0071972">
    <property type="term" value="F:peptidoglycan L,D-transpeptidase activity"/>
    <property type="evidence" value="ECO:0007669"/>
    <property type="project" value="TreeGrafter"/>
</dbReference>
<dbReference type="Proteomes" id="UP000014113">
    <property type="component" value="Unassembled WGS sequence"/>
</dbReference>
<evidence type="ECO:0000256" key="10">
    <source>
        <dbReference type="SAM" id="Phobius"/>
    </source>
</evidence>
<dbReference type="InterPro" id="IPR050515">
    <property type="entry name" value="Beta-lactam/transpept"/>
</dbReference>
<organism evidence="13 14">
    <name type="scientific">Enterococcus columbae DSM 7374 = ATCC 51263</name>
    <dbReference type="NCBI Taxonomy" id="1121865"/>
    <lineage>
        <taxon>Bacteria</taxon>
        <taxon>Bacillati</taxon>
        <taxon>Bacillota</taxon>
        <taxon>Bacilli</taxon>
        <taxon>Lactobacillales</taxon>
        <taxon>Enterococcaceae</taxon>
        <taxon>Enterococcus</taxon>
    </lineage>
</organism>
<gene>
    <name evidence="13" type="ORF">I568_00867</name>
</gene>
<evidence type="ECO:0000259" key="12">
    <source>
        <dbReference type="Pfam" id="PF03717"/>
    </source>
</evidence>
<comment type="caution">
    <text evidence="13">The sequence shown here is derived from an EMBL/GenBank/DDBJ whole genome shotgun (WGS) entry which is preliminary data.</text>
</comment>
<evidence type="ECO:0000256" key="4">
    <source>
        <dbReference type="ARBA" id="ARBA00022692"/>
    </source>
</evidence>
<evidence type="ECO:0000256" key="5">
    <source>
        <dbReference type="ARBA" id="ARBA00022960"/>
    </source>
</evidence>
<reference evidence="13 14" key="1">
    <citation type="submission" date="2013-03" db="EMBL/GenBank/DDBJ databases">
        <title>The Genome Sequence of Enterococcus columbae ATCC_51263 (PacBio/Illumina hybrid assembly).</title>
        <authorList>
            <consortium name="The Broad Institute Genomics Platform"/>
            <consortium name="The Broad Institute Genome Sequencing Center for Infectious Disease"/>
            <person name="Earl A."/>
            <person name="Russ C."/>
            <person name="Gilmore M."/>
            <person name="Surin D."/>
            <person name="Walker B."/>
            <person name="Young S."/>
            <person name="Zeng Q."/>
            <person name="Gargeya S."/>
            <person name="Fitzgerald M."/>
            <person name="Haas B."/>
            <person name="Abouelleil A."/>
            <person name="Allen A.W."/>
            <person name="Alvarado L."/>
            <person name="Arachchi H.M."/>
            <person name="Berlin A.M."/>
            <person name="Chapman S.B."/>
            <person name="Gainer-Dewar J."/>
            <person name="Goldberg J."/>
            <person name="Griggs A."/>
            <person name="Gujja S."/>
            <person name="Hansen M."/>
            <person name="Howarth C."/>
            <person name="Imamovic A."/>
            <person name="Ireland A."/>
            <person name="Larimer J."/>
            <person name="McCowan C."/>
            <person name="Murphy C."/>
            <person name="Pearson M."/>
            <person name="Poon T.W."/>
            <person name="Priest M."/>
            <person name="Roberts A."/>
            <person name="Saif S."/>
            <person name="Shea T."/>
            <person name="Sisk P."/>
            <person name="Sykes S."/>
            <person name="Wortman J."/>
            <person name="Nusbaum C."/>
            <person name="Birren B."/>
        </authorList>
    </citation>
    <scope>NUCLEOTIDE SEQUENCE [LARGE SCALE GENOMIC DNA]</scope>
    <source>
        <strain evidence="13 14">ATCC 51263</strain>
    </source>
</reference>
<comment type="similarity">
    <text evidence="2">Belongs to the transpeptidase family.</text>
</comment>
<comment type="subcellular location">
    <subcellularLocation>
        <location evidence="1">Cell membrane</location>
        <topology evidence="1">Single-pass membrane protein</topology>
    </subcellularLocation>
</comment>
<feature type="domain" description="Penicillin-binding protein transpeptidase" evidence="11">
    <location>
        <begin position="340"/>
        <end position="678"/>
    </location>
</feature>
<keyword evidence="3" id="KW-1003">Cell membrane</keyword>
<dbReference type="eggNOG" id="COG0768">
    <property type="taxonomic scope" value="Bacteria"/>
</dbReference>